<reference evidence="1" key="1">
    <citation type="submission" date="2021-01" db="EMBL/GenBank/DDBJ databases">
        <authorList>
            <consortium name="Genoscope - CEA"/>
            <person name="William W."/>
        </authorList>
    </citation>
    <scope>NUCLEOTIDE SEQUENCE</scope>
</reference>
<gene>
    <name evidence="1" type="ORF">POCTA_138.1.T0550291</name>
</gene>
<proteinExistence type="predicted"/>
<keyword evidence="2" id="KW-1185">Reference proteome</keyword>
<protein>
    <submittedName>
        <fullName evidence="1">Uncharacterized protein</fullName>
    </submittedName>
</protein>
<accession>A0A8S1V157</accession>
<evidence type="ECO:0000313" key="2">
    <source>
        <dbReference type="Proteomes" id="UP000683925"/>
    </source>
</evidence>
<dbReference type="Proteomes" id="UP000683925">
    <property type="component" value="Unassembled WGS sequence"/>
</dbReference>
<evidence type="ECO:0000313" key="1">
    <source>
        <dbReference type="EMBL" id="CAD8170661.1"/>
    </source>
</evidence>
<name>A0A8S1V157_PAROT</name>
<sequence>MNMLYLKLDGFVVWQQLFTSTDGYYWKICGSSLYEERALFIGIELNLNHSNTLLEIICTTDLNEPMYGIIENCKLINLLKTIKTFCYEQFS</sequence>
<dbReference type="EMBL" id="CAJJDP010000055">
    <property type="protein sequence ID" value="CAD8170661.1"/>
    <property type="molecule type" value="Genomic_DNA"/>
</dbReference>
<comment type="caution">
    <text evidence="1">The sequence shown here is derived from an EMBL/GenBank/DDBJ whole genome shotgun (WGS) entry which is preliminary data.</text>
</comment>
<dbReference type="AlphaFoldDB" id="A0A8S1V157"/>
<organism evidence="1 2">
    <name type="scientific">Paramecium octaurelia</name>
    <dbReference type="NCBI Taxonomy" id="43137"/>
    <lineage>
        <taxon>Eukaryota</taxon>
        <taxon>Sar</taxon>
        <taxon>Alveolata</taxon>
        <taxon>Ciliophora</taxon>
        <taxon>Intramacronucleata</taxon>
        <taxon>Oligohymenophorea</taxon>
        <taxon>Peniculida</taxon>
        <taxon>Parameciidae</taxon>
        <taxon>Paramecium</taxon>
    </lineage>
</organism>